<dbReference type="Proteomes" id="UP001597557">
    <property type="component" value="Unassembled WGS sequence"/>
</dbReference>
<gene>
    <name evidence="1" type="ORF">ACFS5N_18675</name>
</gene>
<dbReference type="EMBL" id="JBHUPD010000004">
    <property type="protein sequence ID" value="MFD2874515.1"/>
    <property type="molecule type" value="Genomic_DNA"/>
</dbReference>
<name>A0ABW5YGY0_9SPHI</name>
<evidence type="ECO:0000313" key="2">
    <source>
        <dbReference type="Proteomes" id="UP001597557"/>
    </source>
</evidence>
<reference evidence="2" key="1">
    <citation type="journal article" date="2019" name="Int. J. Syst. Evol. Microbiol.">
        <title>The Global Catalogue of Microorganisms (GCM) 10K type strain sequencing project: providing services to taxonomists for standard genome sequencing and annotation.</title>
        <authorList>
            <consortium name="The Broad Institute Genomics Platform"/>
            <consortium name="The Broad Institute Genome Sequencing Center for Infectious Disease"/>
            <person name="Wu L."/>
            <person name="Ma J."/>
        </authorList>
    </citation>
    <scope>NUCLEOTIDE SEQUENCE [LARGE SCALE GENOMIC DNA]</scope>
    <source>
        <strain evidence="2">KCTC 22437</strain>
    </source>
</reference>
<organism evidence="1 2">
    <name type="scientific">Mucilaginibacter ximonensis</name>
    <dbReference type="NCBI Taxonomy" id="538021"/>
    <lineage>
        <taxon>Bacteria</taxon>
        <taxon>Pseudomonadati</taxon>
        <taxon>Bacteroidota</taxon>
        <taxon>Sphingobacteriia</taxon>
        <taxon>Sphingobacteriales</taxon>
        <taxon>Sphingobacteriaceae</taxon>
        <taxon>Mucilaginibacter</taxon>
    </lineage>
</organism>
<dbReference type="Pfam" id="PF04390">
    <property type="entry name" value="LptE"/>
    <property type="match status" value="1"/>
</dbReference>
<comment type="caution">
    <text evidence="1">The sequence shown here is derived from an EMBL/GenBank/DDBJ whole genome shotgun (WGS) entry which is preliminary data.</text>
</comment>
<protein>
    <submittedName>
        <fullName evidence="1">LptE family protein</fullName>
    </submittedName>
</protein>
<evidence type="ECO:0000313" key="1">
    <source>
        <dbReference type="EMBL" id="MFD2874515.1"/>
    </source>
</evidence>
<keyword evidence="2" id="KW-1185">Reference proteome</keyword>
<dbReference type="RefSeq" id="WP_377189333.1">
    <property type="nucleotide sequence ID" value="NZ_JBHUPD010000004.1"/>
</dbReference>
<dbReference type="InterPro" id="IPR007485">
    <property type="entry name" value="LPS_assembly_LptE"/>
</dbReference>
<sequence length="175" mass="19181">MKRSLSIYLGLMLATVLFVSPGCSIHYGLSGSAVPEAMHTINVGFFENNAPIVVANLSQTFTEALKDRIRTTTRLNIVNGEADARMTGSIIGYSYAPVSVQATNPNAPPLANASVLTITVKVKFVYDADKKLNFEQTFAKNVNFQGDISTQEQKLIKTVTTQLIDDIFNKAFNNW</sequence>
<proteinExistence type="predicted"/>
<accession>A0ABW5YGY0</accession>